<accession>A0A1B8GY74</accession>
<organism evidence="1 2">
    <name type="scientific">Pseudogymnoascus verrucosus</name>
    <dbReference type="NCBI Taxonomy" id="342668"/>
    <lineage>
        <taxon>Eukaryota</taxon>
        <taxon>Fungi</taxon>
        <taxon>Dikarya</taxon>
        <taxon>Ascomycota</taxon>
        <taxon>Pezizomycotina</taxon>
        <taxon>Leotiomycetes</taxon>
        <taxon>Thelebolales</taxon>
        <taxon>Thelebolaceae</taxon>
        <taxon>Pseudogymnoascus</taxon>
    </lineage>
</organism>
<dbReference type="RefSeq" id="XP_018134534.1">
    <property type="nucleotide sequence ID" value="XM_018270657.2"/>
</dbReference>
<dbReference type="PANTHER" id="PTHR14614">
    <property type="entry name" value="HEPATOCELLULAR CARCINOMA-ASSOCIATED ANTIGEN"/>
    <property type="match status" value="1"/>
</dbReference>
<dbReference type="GO" id="GO:0008757">
    <property type="term" value="F:S-adenosylmethionine-dependent methyltransferase activity"/>
    <property type="evidence" value="ECO:0007669"/>
    <property type="project" value="UniProtKB-ARBA"/>
</dbReference>
<protein>
    <recommendedName>
        <fullName evidence="3">Nicotinamide n-methyltransferase</fullName>
    </recommendedName>
</protein>
<name>A0A1B8GY74_9PEZI</name>
<reference evidence="1 2" key="1">
    <citation type="submission" date="2016-03" db="EMBL/GenBank/DDBJ databases">
        <title>Comparative genomics of Pseudogymnoascus destructans, the fungus causing white-nose syndrome of bats.</title>
        <authorList>
            <person name="Palmer J.M."/>
            <person name="Drees K.P."/>
            <person name="Foster J.T."/>
            <person name="Lindner D.L."/>
        </authorList>
    </citation>
    <scope>NUCLEOTIDE SEQUENCE [LARGE SCALE GENOMIC DNA]</scope>
    <source>
        <strain evidence="1 2">UAMH 10579</strain>
    </source>
</reference>
<dbReference type="InterPro" id="IPR029063">
    <property type="entry name" value="SAM-dependent_MTases_sf"/>
</dbReference>
<evidence type="ECO:0000313" key="2">
    <source>
        <dbReference type="Proteomes" id="UP000091956"/>
    </source>
</evidence>
<dbReference type="Proteomes" id="UP000091956">
    <property type="component" value="Unassembled WGS sequence"/>
</dbReference>
<dbReference type="AlphaFoldDB" id="A0A1B8GY74"/>
<dbReference type="GeneID" id="28834516"/>
<dbReference type="EMBL" id="KV460208">
    <property type="protein sequence ID" value="OBU00802.1"/>
    <property type="molecule type" value="Genomic_DNA"/>
</dbReference>
<dbReference type="SUPFAM" id="SSF53335">
    <property type="entry name" value="S-adenosyl-L-methionine-dependent methyltransferases"/>
    <property type="match status" value="1"/>
</dbReference>
<dbReference type="CDD" id="cd02440">
    <property type="entry name" value="AdoMet_MTases"/>
    <property type="match status" value="1"/>
</dbReference>
<dbReference type="InterPro" id="IPR019410">
    <property type="entry name" value="Methyltransf_16"/>
</dbReference>
<evidence type="ECO:0008006" key="3">
    <source>
        <dbReference type="Google" id="ProtNLM"/>
    </source>
</evidence>
<dbReference type="Pfam" id="PF10294">
    <property type="entry name" value="Methyltransf_16"/>
    <property type="match status" value="1"/>
</dbReference>
<proteinExistence type="predicted"/>
<dbReference type="PANTHER" id="PTHR14614:SF104">
    <property type="entry name" value="N-METHYLTRANSFERASE, PUTATIVE (AFU_ORTHOLOGUE AFUA_1G17750)-RELATED"/>
    <property type="match status" value="1"/>
</dbReference>
<keyword evidence="2" id="KW-1185">Reference proteome</keyword>
<evidence type="ECO:0000313" key="1">
    <source>
        <dbReference type="EMBL" id="OBU00802.1"/>
    </source>
</evidence>
<reference evidence="2" key="2">
    <citation type="journal article" date="2018" name="Nat. Commun.">
        <title>Extreme sensitivity to ultraviolet light in the fungal pathogen causing white-nose syndrome of bats.</title>
        <authorList>
            <person name="Palmer J.M."/>
            <person name="Drees K.P."/>
            <person name="Foster J.T."/>
            <person name="Lindner D.L."/>
        </authorList>
    </citation>
    <scope>NUCLEOTIDE SEQUENCE [LARGE SCALE GENOMIC DNA]</scope>
    <source>
        <strain evidence="2">UAMH 10579</strain>
    </source>
</reference>
<dbReference type="GO" id="GO:0005737">
    <property type="term" value="C:cytoplasm"/>
    <property type="evidence" value="ECO:0007669"/>
    <property type="project" value="TreeGrafter"/>
</dbReference>
<dbReference type="Gene3D" id="3.40.50.150">
    <property type="entry name" value="Vaccinia Virus protein VP39"/>
    <property type="match status" value="1"/>
</dbReference>
<gene>
    <name evidence="1" type="ORF">VE01_01130</name>
</gene>
<dbReference type="OrthoDB" id="407325at2759"/>
<sequence>MLTDKIRLSGPETTDPEDYLGQSLGVIFPDDITNQHGDLDHAVIYQSPRFGDIKLELADPQGADNRKLFSHFLWNAGIQLAEFIEEEGDWDVRGKKVLELGAGTGLSGIVAARAGAESVVITDYPAPEVVANVRKNVEVNLPEEMRIGREGKPATCLVEGHEWGRLSEDDSFVQGHKGSFDVILVADCLWMPWQHKELMKSIAWFLNPGGKAWVVSGFHSGREKMAGFYNAALLTEHGMEVESIVERDPEGREREWVTERKFEGVTDTERKRWLVISVLRKRG</sequence>